<evidence type="ECO:0000256" key="6">
    <source>
        <dbReference type="ARBA" id="ARBA00022777"/>
    </source>
</evidence>
<feature type="region of interest" description="Disordered" evidence="11">
    <location>
        <begin position="1"/>
        <end position="144"/>
    </location>
</feature>
<dbReference type="FunFam" id="1.10.510.10:FF:000319">
    <property type="entry name" value="Non-specific serine/threonine protein kinase"/>
    <property type="match status" value="1"/>
</dbReference>
<dbReference type="PROSITE" id="PS51285">
    <property type="entry name" value="AGC_KINASE_CTER"/>
    <property type="match status" value="1"/>
</dbReference>
<dbReference type="GO" id="GO:0005524">
    <property type="term" value="F:ATP binding"/>
    <property type="evidence" value="ECO:0007669"/>
    <property type="project" value="UniProtKB-UniRule"/>
</dbReference>
<dbReference type="FunFam" id="3.30.200.20:FF:000109">
    <property type="entry name" value="Non-specific serine/threonine protein kinase"/>
    <property type="match status" value="1"/>
</dbReference>
<keyword evidence="5 10" id="KW-0547">Nucleotide-binding</keyword>
<protein>
    <recommendedName>
        <fullName evidence="1">non-specific serine/threonine protein kinase</fullName>
        <ecNumber evidence="1">2.7.11.1</ecNumber>
    </recommendedName>
</protein>
<evidence type="ECO:0000259" key="13">
    <source>
        <dbReference type="PROSITE" id="PS51285"/>
    </source>
</evidence>
<feature type="compositionally biased region" description="Basic and acidic residues" evidence="11">
    <location>
        <begin position="1"/>
        <end position="17"/>
    </location>
</feature>
<dbReference type="PROSITE" id="PS50011">
    <property type="entry name" value="PROTEIN_KINASE_DOM"/>
    <property type="match status" value="1"/>
</dbReference>
<evidence type="ECO:0000256" key="3">
    <source>
        <dbReference type="ARBA" id="ARBA00022553"/>
    </source>
</evidence>
<sequence length="665" mass="76653">MMPVDIARETAERHGLRLPEPPPLLHTRHEPYDRPSTPSGNGFTSPAQTPQGSPSKNRMPPGSLDLPNVFEKAMKLAPPSPTKSSPTKTTYNHYNHPMFSPPKAKGSMEDFSESVIHQPSSSPTRKCQDKENAAPSRLPQKSLGRNPAVAALSRHEPYQPPRDDPIGRRQVQMRGLTPEELEKLQNPRVKRLVNVTQLYFLDHYFDLLSYVHNRQNRQSQFRNAYPDPPNTPIEEYEPALRKYLGRERAHLRKRRTRLRQHDFQILTQVGQGGYGQVYLAQKKDTREVCALKVMSKKLLFKLDEIRHILTERDILTAAKSDWLVRLLYAFQDEDQIYLAMEYVPGGDFRTLLNNAGVLHNRHARFYVAEMFSCIDALHALGYIHRDLKPENFLIDSTGHMKLTDFGLAAGMLNPGKIESMRVKLEEVGNTPVPFGRPMEQRTAAERRQGYRSLRERQVNYAKSIVGSPDYMAPEVLKGDQYDFTVDYWSLGCMLFEALAGYPPFAGATVEETWQNLKRWQKVLRKPVYEDPNYFLSRRTWDFITKLVASKDYRFNNIHEIHAHDYFNEVDFSRLREQRPPFVPELDSETDAGYFDDFSSEADMAKYKEVHDKQRALEEMAEREDKMSKGLFVGFTFRHRKPAIEGTGRSSPRKPIPTDGSFGTMF</sequence>
<dbReference type="InterPro" id="IPR008271">
    <property type="entry name" value="Ser/Thr_kinase_AS"/>
</dbReference>
<dbReference type="InterPro" id="IPR000719">
    <property type="entry name" value="Prot_kinase_dom"/>
</dbReference>
<dbReference type="AlphaFoldDB" id="A0A7R7VT47"/>
<dbReference type="InterPro" id="IPR017892">
    <property type="entry name" value="Pkinase_C"/>
</dbReference>
<evidence type="ECO:0000256" key="9">
    <source>
        <dbReference type="ARBA" id="ARBA00048679"/>
    </source>
</evidence>
<dbReference type="FunFam" id="1.10.510.10:FF:000141">
    <property type="entry name" value="Non-specific serine/threonine protein kinase"/>
    <property type="match status" value="1"/>
</dbReference>
<feature type="binding site" evidence="10">
    <location>
        <position position="292"/>
    </location>
    <ligand>
        <name>ATP</name>
        <dbReference type="ChEBI" id="CHEBI:30616"/>
    </ligand>
</feature>
<keyword evidence="3" id="KW-0597">Phosphoprotein</keyword>
<dbReference type="PROSITE" id="PS00107">
    <property type="entry name" value="PROTEIN_KINASE_ATP"/>
    <property type="match status" value="1"/>
</dbReference>
<dbReference type="Proteomes" id="UP000637239">
    <property type="component" value="Chromosome 5"/>
</dbReference>
<dbReference type="EMBL" id="AP024420">
    <property type="protein sequence ID" value="BCR89678.1"/>
    <property type="molecule type" value="Genomic_DNA"/>
</dbReference>
<feature type="region of interest" description="Disordered" evidence="11">
    <location>
        <begin position="642"/>
        <end position="665"/>
    </location>
</feature>
<dbReference type="PROSITE" id="PS00108">
    <property type="entry name" value="PROTEIN_KINASE_ST"/>
    <property type="match status" value="1"/>
</dbReference>
<dbReference type="SUPFAM" id="SSF56112">
    <property type="entry name" value="Protein kinase-like (PK-like)"/>
    <property type="match status" value="1"/>
</dbReference>
<reference evidence="14" key="2">
    <citation type="submission" date="2021-02" db="EMBL/GenBank/DDBJ databases">
        <title>Aspergillus chevalieri M1 genome sequence.</title>
        <authorList>
            <person name="Kadooka C."/>
            <person name="Mori K."/>
            <person name="Futagami T."/>
        </authorList>
    </citation>
    <scope>NUCLEOTIDE SEQUENCE</scope>
    <source>
        <strain evidence="14">M1</strain>
    </source>
</reference>
<dbReference type="InterPro" id="IPR050236">
    <property type="entry name" value="Ser_Thr_kinase_AGC"/>
</dbReference>
<evidence type="ECO:0000256" key="8">
    <source>
        <dbReference type="ARBA" id="ARBA00047899"/>
    </source>
</evidence>
<evidence type="ECO:0000256" key="4">
    <source>
        <dbReference type="ARBA" id="ARBA00022679"/>
    </source>
</evidence>
<dbReference type="GO" id="GO:0035556">
    <property type="term" value="P:intracellular signal transduction"/>
    <property type="evidence" value="ECO:0007669"/>
    <property type="project" value="TreeGrafter"/>
</dbReference>
<proteinExistence type="predicted"/>
<comment type="catalytic activity">
    <reaction evidence="8">
        <text>L-threonyl-[protein] + ATP = O-phospho-L-threonyl-[protein] + ADP + H(+)</text>
        <dbReference type="Rhea" id="RHEA:46608"/>
        <dbReference type="Rhea" id="RHEA-COMP:11060"/>
        <dbReference type="Rhea" id="RHEA-COMP:11605"/>
        <dbReference type="ChEBI" id="CHEBI:15378"/>
        <dbReference type="ChEBI" id="CHEBI:30013"/>
        <dbReference type="ChEBI" id="CHEBI:30616"/>
        <dbReference type="ChEBI" id="CHEBI:61977"/>
        <dbReference type="ChEBI" id="CHEBI:456216"/>
        <dbReference type="EC" id="2.7.11.1"/>
    </reaction>
</comment>
<feature type="domain" description="Protein kinase" evidence="12">
    <location>
        <begin position="263"/>
        <end position="566"/>
    </location>
</feature>
<dbReference type="GeneID" id="66984036"/>
<evidence type="ECO:0000256" key="10">
    <source>
        <dbReference type="PROSITE-ProRule" id="PRU10141"/>
    </source>
</evidence>
<keyword evidence="6" id="KW-0418">Kinase</keyword>
<dbReference type="GO" id="GO:0005816">
    <property type="term" value="C:spindle pole body"/>
    <property type="evidence" value="ECO:0007669"/>
    <property type="project" value="TreeGrafter"/>
</dbReference>
<dbReference type="GO" id="GO:0004674">
    <property type="term" value="F:protein serine/threonine kinase activity"/>
    <property type="evidence" value="ECO:0007669"/>
    <property type="project" value="UniProtKB-KW"/>
</dbReference>
<evidence type="ECO:0000256" key="11">
    <source>
        <dbReference type="SAM" id="MobiDB-lite"/>
    </source>
</evidence>
<comment type="catalytic activity">
    <reaction evidence="9">
        <text>L-seryl-[protein] + ATP = O-phospho-L-seryl-[protein] + ADP + H(+)</text>
        <dbReference type="Rhea" id="RHEA:17989"/>
        <dbReference type="Rhea" id="RHEA-COMP:9863"/>
        <dbReference type="Rhea" id="RHEA-COMP:11604"/>
        <dbReference type="ChEBI" id="CHEBI:15378"/>
        <dbReference type="ChEBI" id="CHEBI:29999"/>
        <dbReference type="ChEBI" id="CHEBI:30616"/>
        <dbReference type="ChEBI" id="CHEBI:83421"/>
        <dbReference type="ChEBI" id="CHEBI:456216"/>
        <dbReference type="EC" id="2.7.11.1"/>
    </reaction>
</comment>
<dbReference type="Pfam" id="PF00433">
    <property type="entry name" value="Pkinase_C"/>
    <property type="match status" value="1"/>
</dbReference>
<dbReference type="InterPro" id="IPR017441">
    <property type="entry name" value="Protein_kinase_ATP_BS"/>
</dbReference>
<keyword evidence="2" id="KW-0723">Serine/threonine-protein kinase</keyword>
<gene>
    <name evidence="14" type="ORF">ACHE_50876A</name>
</gene>
<keyword evidence="15" id="KW-1185">Reference proteome</keyword>
<keyword evidence="4" id="KW-0808">Transferase</keyword>
<evidence type="ECO:0000256" key="5">
    <source>
        <dbReference type="ARBA" id="ARBA00022741"/>
    </source>
</evidence>
<reference evidence="14" key="1">
    <citation type="submission" date="2021-01" db="EMBL/GenBank/DDBJ databases">
        <authorList>
            <consortium name="Aspergillus chevalieri M1 genome sequencing consortium"/>
            <person name="Kazuki M."/>
            <person name="Futagami T."/>
        </authorList>
    </citation>
    <scope>NUCLEOTIDE SEQUENCE</scope>
    <source>
        <strain evidence="14">M1</strain>
    </source>
</reference>
<feature type="compositionally biased region" description="Basic and acidic residues" evidence="11">
    <location>
        <begin position="153"/>
        <end position="167"/>
    </location>
</feature>
<dbReference type="Gene3D" id="1.10.510.10">
    <property type="entry name" value="Transferase(Phosphotransferase) domain 1"/>
    <property type="match status" value="2"/>
</dbReference>
<evidence type="ECO:0000256" key="1">
    <source>
        <dbReference type="ARBA" id="ARBA00012513"/>
    </source>
</evidence>
<dbReference type="CDD" id="cd05600">
    <property type="entry name" value="STKc_Sid2p_like"/>
    <property type="match status" value="1"/>
</dbReference>
<dbReference type="Pfam" id="PF00069">
    <property type="entry name" value="Pkinase"/>
    <property type="match status" value="2"/>
</dbReference>
<feature type="compositionally biased region" description="Polar residues" evidence="11">
    <location>
        <begin position="115"/>
        <end position="125"/>
    </location>
</feature>
<dbReference type="EC" id="2.7.11.1" evidence="1"/>
<evidence type="ECO:0000313" key="14">
    <source>
        <dbReference type="EMBL" id="BCR89678.1"/>
    </source>
</evidence>
<dbReference type="KEGG" id="ache:ACHE_50876A"/>
<dbReference type="InterPro" id="IPR000961">
    <property type="entry name" value="AGC-kinase_C"/>
</dbReference>
<organism evidence="14 15">
    <name type="scientific">Aspergillus chevalieri</name>
    <name type="common">Eurotium chevalieri</name>
    <dbReference type="NCBI Taxonomy" id="182096"/>
    <lineage>
        <taxon>Eukaryota</taxon>
        <taxon>Fungi</taxon>
        <taxon>Dikarya</taxon>
        <taxon>Ascomycota</taxon>
        <taxon>Pezizomycotina</taxon>
        <taxon>Eurotiomycetes</taxon>
        <taxon>Eurotiomycetidae</taxon>
        <taxon>Eurotiales</taxon>
        <taxon>Aspergillaceae</taxon>
        <taxon>Aspergillus</taxon>
        <taxon>Aspergillus subgen. Aspergillus</taxon>
    </lineage>
</organism>
<dbReference type="SMART" id="SM00133">
    <property type="entry name" value="S_TK_X"/>
    <property type="match status" value="1"/>
</dbReference>
<feature type="compositionally biased region" description="Polar residues" evidence="11">
    <location>
        <begin position="36"/>
        <end position="56"/>
    </location>
</feature>
<dbReference type="PANTHER" id="PTHR24356:SF417">
    <property type="entry name" value="CELL CYCLE PROTEIN KINASE DBF2-RELATED"/>
    <property type="match status" value="1"/>
</dbReference>
<accession>A0A7R7VT47</accession>
<dbReference type="SMART" id="SM00220">
    <property type="entry name" value="S_TKc"/>
    <property type="match status" value="1"/>
</dbReference>
<feature type="region of interest" description="Disordered" evidence="11">
    <location>
        <begin position="149"/>
        <end position="168"/>
    </location>
</feature>
<evidence type="ECO:0000313" key="15">
    <source>
        <dbReference type="Proteomes" id="UP000637239"/>
    </source>
</evidence>
<dbReference type="PANTHER" id="PTHR24356">
    <property type="entry name" value="SERINE/THREONINE-PROTEIN KINASE"/>
    <property type="match status" value="1"/>
</dbReference>
<evidence type="ECO:0000256" key="2">
    <source>
        <dbReference type="ARBA" id="ARBA00022527"/>
    </source>
</evidence>
<evidence type="ECO:0000256" key="7">
    <source>
        <dbReference type="ARBA" id="ARBA00022840"/>
    </source>
</evidence>
<dbReference type="Gene3D" id="3.30.200.20">
    <property type="entry name" value="Phosphorylase Kinase, domain 1"/>
    <property type="match status" value="2"/>
</dbReference>
<dbReference type="RefSeq" id="XP_043138200.1">
    <property type="nucleotide sequence ID" value="XM_043280641.1"/>
</dbReference>
<keyword evidence="7 10" id="KW-0067">ATP-binding</keyword>
<dbReference type="InterPro" id="IPR011009">
    <property type="entry name" value="Kinase-like_dom_sf"/>
</dbReference>
<feature type="domain" description="AGC-kinase C-terminal" evidence="13">
    <location>
        <begin position="567"/>
        <end position="646"/>
    </location>
</feature>
<name>A0A7R7VT47_ASPCH</name>
<evidence type="ECO:0000259" key="12">
    <source>
        <dbReference type="PROSITE" id="PS50011"/>
    </source>
</evidence>